<keyword evidence="1" id="KW-1133">Transmembrane helix</keyword>
<keyword evidence="1" id="KW-0472">Membrane</keyword>
<evidence type="ECO:0000256" key="1">
    <source>
        <dbReference type="SAM" id="Phobius"/>
    </source>
</evidence>
<dbReference type="OrthoDB" id="2388573at2"/>
<keyword evidence="4" id="KW-1185">Reference proteome</keyword>
<dbReference type="Proteomes" id="UP000028123">
    <property type="component" value="Unassembled WGS sequence"/>
</dbReference>
<accession>A0A081P103</accession>
<dbReference type="Pfam" id="PF07811">
    <property type="entry name" value="TadE"/>
    <property type="match status" value="1"/>
</dbReference>
<dbReference type="eggNOG" id="COG4961">
    <property type="taxonomic scope" value="Bacteria"/>
</dbReference>
<keyword evidence="1" id="KW-0812">Transmembrane</keyword>
<dbReference type="RefSeq" id="WP_036685527.1">
    <property type="nucleotide sequence ID" value="NZ_JNVM01000016.1"/>
</dbReference>
<protein>
    <recommendedName>
        <fullName evidence="2">TadE-like domain-containing protein</fullName>
    </recommendedName>
</protein>
<reference evidence="3 4" key="1">
    <citation type="submission" date="2014-06" db="EMBL/GenBank/DDBJ databases">
        <title>Draft genome sequence of Paenibacillus sp. MSt1.</title>
        <authorList>
            <person name="Aw Y.K."/>
            <person name="Ong K.S."/>
            <person name="Gan H.M."/>
            <person name="Lee S.M."/>
        </authorList>
    </citation>
    <scope>NUCLEOTIDE SEQUENCE [LARGE SCALE GENOMIC DNA]</scope>
    <source>
        <strain evidence="3 4">MSt1</strain>
    </source>
</reference>
<feature type="transmembrane region" description="Helical" evidence="1">
    <location>
        <begin position="12"/>
        <end position="34"/>
    </location>
</feature>
<gene>
    <name evidence="3" type="ORF">ET33_08810</name>
</gene>
<proteinExistence type="predicted"/>
<dbReference type="InterPro" id="IPR012495">
    <property type="entry name" value="TadE-like_dom"/>
</dbReference>
<organism evidence="3 4">
    <name type="scientific">Paenibacillus tyrfis</name>
    <dbReference type="NCBI Taxonomy" id="1501230"/>
    <lineage>
        <taxon>Bacteria</taxon>
        <taxon>Bacillati</taxon>
        <taxon>Bacillota</taxon>
        <taxon>Bacilli</taxon>
        <taxon>Bacillales</taxon>
        <taxon>Paenibacillaceae</taxon>
        <taxon>Paenibacillus</taxon>
    </lineage>
</organism>
<sequence>MLRWTKEQRGSITLEAALVMPFFLAFLLLLIAFIRVSLAEMALQSAVSESAKVIAANMYPVELLYRQGQARWQNSRASAWLGNVVTQLETARQTVIDSEQFVEDYGKWIPEPMVRLVAWEKERREQLEALGSSAKDEAKKQVEQKVAEAATPIIASFADMGSLDRRKFKVTSLHFPNFDDREKAYVVIEAQYEYTFAVPFIKKTVILRKKAQERAWIGG</sequence>
<feature type="domain" description="TadE-like" evidence="2">
    <location>
        <begin position="10"/>
        <end position="51"/>
    </location>
</feature>
<dbReference type="EMBL" id="JNVM01000016">
    <property type="protein sequence ID" value="KEQ24376.1"/>
    <property type="molecule type" value="Genomic_DNA"/>
</dbReference>
<name>A0A081P103_9BACL</name>
<dbReference type="AlphaFoldDB" id="A0A081P103"/>
<evidence type="ECO:0000313" key="4">
    <source>
        <dbReference type="Proteomes" id="UP000028123"/>
    </source>
</evidence>
<comment type="caution">
    <text evidence="3">The sequence shown here is derived from an EMBL/GenBank/DDBJ whole genome shotgun (WGS) entry which is preliminary data.</text>
</comment>
<evidence type="ECO:0000313" key="3">
    <source>
        <dbReference type="EMBL" id="KEQ24376.1"/>
    </source>
</evidence>
<evidence type="ECO:0000259" key="2">
    <source>
        <dbReference type="Pfam" id="PF07811"/>
    </source>
</evidence>